<evidence type="ECO:0000256" key="3">
    <source>
        <dbReference type="ARBA" id="ARBA00022692"/>
    </source>
</evidence>
<accession>A0A9W9K2L0</accession>
<feature type="transmembrane region" description="Helical" evidence="6">
    <location>
        <begin position="115"/>
        <end position="139"/>
    </location>
</feature>
<feature type="transmembrane region" description="Helical" evidence="6">
    <location>
        <begin position="159"/>
        <end position="179"/>
    </location>
</feature>
<dbReference type="OrthoDB" id="2417308at2759"/>
<dbReference type="PIRSF" id="PIRSF006060">
    <property type="entry name" value="AA_transporter"/>
    <property type="match status" value="1"/>
</dbReference>
<dbReference type="PANTHER" id="PTHR45649:SF16">
    <property type="entry name" value="7-KETO 8-AMINOPELARGONIC ACID TRANSPORTER"/>
    <property type="match status" value="1"/>
</dbReference>
<dbReference type="EMBL" id="JAPQKI010000009">
    <property type="protein sequence ID" value="KAJ5090480.1"/>
    <property type="molecule type" value="Genomic_DNA"/>
</dbReference>
<dbReference type="InterPro" id="IPR002293">
    <property type="entry name" value="AA/rel_permease1"/>
</dbReference>
<keyword evidence="3 6" id="KW-0812">Transmembrane</keyword>
<organism evidence="7 8">
    <name type="scientific">Penicillium argentinense</name>
    <dbReference type="NCBI Taxonomy" id="1131581"/>
    <lineage>
        <taxon>Eukaryota</taxon>
        <taxon>Fungi</taxon>
        <taxon>Dikarya</taxon>
        <taxon>Ascomycota</taxon>
        <taxon>Pezizomycotina</taxon>
        <taxon>Eurotiomycetes</taxon>
        <taxon>Eurotiomycetidae</taxon>
        <taxon>Eurotiales</taxon>
        <taxon>Aspergillaceae</taxon>
        <taxon>Penicillium</taxon>
    </lineage>
</organism>
<comment type="caution">
    <text evidence="7">The sequence shown here is derived from an EMBL/GenBank/DDBJ whole genome shotgun (WGS) entry which is preliminary data.</text>
</comment>
<feature type="transmembrane region" description="Helical" evidence="6">
    <location>
        <begin position="307"/>
        <end position="329"/>
    </location>
</feature>
<feature type="non-terminal residue" evidence="7">
    <location>
        <position position="405"/>
    </location>
</feature>
<feature type="transmembrane region" description="Helical" evidence="6">
    <location>
        <begin position="68"/>
        <end position="94"/>
    </location>
</feature>
<feature type="transmembrane region" description="Helical" evidence="6">
    <location>
        <begin position="34"/>
        <end position="56"/>
    </location>
</feature>
<feature type="transmembrane region" description="Helical" evidence="6">
    <location>
        <begin position="186"/>
        <end position="209"/>
    </location>
</feature>
<dbReference type="GeneID" id="81360634"/>
<keyword evidence="4 6" id="KW-1133">Transmembrane helix</keyword>
<keyword evidence="5 6" id="KW-0472">Membrane</keyword>
<comment type="subcellular location">
    <subcellularLocation>
        <location evidence="1">Membrane</location>
        <topology evidence="1">Multi-pass membrane protein</topology>
    </subcellularLocation>
</comment>
<dbReference type="GO" id="GO:0022857">
    <property type="term" value="F:transmembrane transporter activity"/>
    <property type="evidence" value="ECO:0007669"/>
    <property type="project" value="InterPro"/>
</dbReference>
<dbReference type="Proteomes" id="UP001149074">
    <property type="component" value="Unassembled WGS sequence"/>
</dbReference>
<feature type="transmembrane region" description="Helical" evidence="6">
    <location>
        <begin position="268"/>
        <end position="295"/>
    </location>
</feature>
<name>A0A9W9K2L0_9EURO</name>
<evidence type="ECO:0000256" key="2">
    <source>
        <dbReference type="ARBA" id="ARBA00022448"/>
    </source>
</evidence>
<sequence length="405" mass="43208">MSATKSSLGPVLQSMETREEGQIFDVTQLDQNRFNIWSTIGIQFSVIAAPLAIVSYTTLITGVGGSPFYFWGFLVAAIGQTLVAVSLAELASAYPHTSGQIFWTATLSPRQLAPFLSYFNGAMTTFGWIFAASGNAVFAADFLASFGQLVSDAYEPTSWQIFLLALASIIVALVFNTLLINSLPGLTIFMVGFLNVAALFICITLLAVVQPKASVNTAFIDVVNETGWSSDGLVFFLGLLPGMMTVCLFDTAAHMAEELPHPQRQVPIVMVANAILSALGGLIMVICLIFCTTHPENLLQPLAGMPIIQICWDALPSTAFVIVVCLVYCVMTLNGLVSIITGCSRVIWSFARVGGLPLRNLLSGVSHRFQTPFNAVIASCLACAIFTALCFAPLTVLSGLFGASA</sequence>
<dbReference type="AlphaFoldDB" id="A0A9W9K2L0"/>
<keyword evidence="8" id="KW-1185">Reference proteome</keyword>
<evidence type="ECO:0000256" key="6">
    <source>
        <dbReference type="SAM" id="Phobius"/>
    </source>
</evidence>
<protein>
    <submittedName>
        <fullName evidence="7">Amino acid transporter</fullName>
    </submittedName>
</protein>
<evidence type="ECO:0000313" key="7">
    <source>
        <dbReference type="EMBL" id="KAJ5090480.1"/>
    </source>
</evidence>
<evidence type="ECO:0000256" key="1">
    <source>
        <dbReference type="ARBA" id="ARBA00004141"/>
    </source>
</evidence>
<feature type="transmembrane region" description="Helical" evidence="6">
    <location>
        <begin position="233"/>
        <end position="256"/>
    </location>
</feature>
<dbReference type="PANTHER" id="PTHR45649">
    <property type="entry name" value="AMINO-ACID PERMEASE BAT1"/>
    <property type="match status" value="1"/>
</dbReference>
<proteinExistence type="predicted"/>
<reference evidence="7" key="2">
    <citation type="journal article" date="2023" name="IMA Fungus">
        <title>Comparative genomic study of the Penicillium genus elucidates a diverse pangenome and 15 lateral gene transfer events.</title>
        <authorList>
            <person name="Petersen C."/>
            <person name="Sorensen T."/>
            <person name="Nielsen M.R."/>
            <person name="Sondergaard T.E."/>
            <person name="Sorensen J.L."/>
            <person name="Fitzpatrick D.A."/>
            <person name="Frisvad J.C."/>
            <person name="Nielsen K.L."/>
        </authorList>
    </citation>
    <scope>NUCLEOTIDE SEQUENCE</scope>
    <source>
        <strain evidence="7">IBT 30761</strain>
    </source>
</reference>
<keyword evidence="2" id="KW-0813">Transport</keyword>
<evidence type="ECO:0000256" key="5">
    <source>
        <dbReference type="ARBA" id="ARBA00023136"/>
    </source>
</evidence>
<feature type="transmembrane region" description="Helical" evidence="6">
    <location>
        <begin position="375"/>
        <end position="401"/>
    </location>
</feature>
<gene>
    <name evidence="7" type="ORF">N7532_009164</name>
</gene>
<evidence type="ECO:0000256" key="4">
    <source>
        <dbReference type="ARBA" id="ARBA00022989"/>
    </source>
</evidence>
<reference evidence="7" key="1">
    <citation type="submission" date="2022-11" db="EMBL/GenBank/DDBJ databases">
        <authorList>
            <person name="Petersen C."/>
        </authorList>
    </citation>
    <scope>NUCLEOTIDE SEQUENCE</scope>
    <source>
        <strain evidence="7">IBT 30761</strain>
    </source>
</reference>
<dbReference type="Pfam" id="PF13520">
    <property type="entry name" value="AA_permease_2"/>
    <property type="match status" value="1"/>
</dbReference>
<dbReference type="Gene3D" id="1.20.1740.10">
    <property type="entry name" value="Amino acid/polyamine transporter I"/>
    <property type="match status" value="1"/>
</dbReference>
<dbReference type="GO" id="GO:0016020">
    <property type="term" value="C:membrane"/>
    <property type="evidence" value="ECO:0007669"/>
    <property type="project" value="UniProtKB-SubCell"/>
</dbReference>
<evidence type="ECO:0000313" key="8">
    <source>
        <dbReference type="Proteomes" id="UP001149074"/>
    </source>
</evidence>
<dbReference type="RefSeq" id="XP_056472461.1">
    <property type="nucleotide sequence ID" value="XM_056621655.1"/>
</dbReference>